<evidence type="ECO:0000313" key="10">
    <source>
        <dbReference type="Proteomes" id="UP000018001"/>
    </source>
</evidence>
<organism evidence="9 10">
    <name type="scientific">Byssochlamys spectabilis (strain No. 5 / NBRC 109023)</name>
    <name type="common">Paecilomyces variotii</name>
    <dbReference type="NCBI Taxonomy" id="1356009"/>
    <lineage>
        <taxon>Eukaryota</taxon>
        <taxon>Fungi</taxon>
        <taxon>Dikarya</taxon>
        <taxon>Ascomycota</taxon>
        <taxon>Pezizomycotina</taxon>
        <taxon>Eurotiomycetes</taxon>
        <taxon>Eurotiomycetidae</taxon>
        <taxon>Eurotiales</taxon>
        <taxon>Thermoascaceae</taxon>
        <taxon>Paecilomyces</taxon>
    </lineage>
</organism>
<evidence type="ECO:0000256" key="1">
    <source>
        <dbReference type="ARBA" id="ARBA00022723"/>
    </source>
</evidence>
<keyword evidence="10" id="KW-1185">Reference proteome</keyword>
<dbReference type="InterPro" id="IPR052360">
    <property type="entry name" value="Transcr_Regulatory_Proteins"/>
</dbReference>
<evidence type="ECO:0000256" key="2">
    <source>
        <dbReference type="ARBA" id="ARBA00022833"/>
    </source>
</evidence>
<dbReference type="GO" id="GO:0003677">
    <property type="term" value="F:DNA binding"/>
    <property type="evidence" value="ECO:0007669"/>
    <property type="project" value="UniProtKB-KW"/>
</dbReference>
<dbReference type="Gene3D" id="4.10.240.10">
    <property type="entry name" value="Zn(2)-C6 fungal-type DNA-binding domain"/>
    <property type="match status" value="1"/>
</dbReference>
<comment type="caution">
    <text evidence="9">The sequence shown here is derived from an EMBL/GenBank/DDBJ whole genome shotgun (WGS) entry which is preliminary data.</text>
</comment>
<dbReference type="CDD" id="cd00067">
    <property type="entry name" value="GAL4"/>
    <property type="match status" value="1"/>
</dbReference>
<dbReference type="eggNOG" id="ENOG502T6YG">
    <property type="taxonomic scope" value="Eukaryota"/>
</dbReference>
<evidence type="ECO:0000259" key="8">
    <source>
        <dbReference type="Pfam" id="PF00172"/>
    </source>
</evidence>
<dbReference type="OrthoDB" id="3145928at2759"/>
<feature type="region of interest" description="Disordered" evidence="7">
    <location>
        <begin position="1"/>
        <end position="29"/>
    </location>
</feature>
<reference evidence="10" key="1">
    <citation type="journal article" date="2014" name="Genome Announc.">
        <title>Draft genome sequence of the formaldehyde-resistant fungus Byssochlamys spectabilis No. 5 (anamorph Paecilomyces variotii No. 5) (NBRC109023).</title>
        <authorList>
            <person name="Oka T."/>
            <person name="Ekino K."/>
            <person name="Fukuda K."/>
            <person name="Nomura Y."/>
        </authorList>
    </citation>
    <scope>NUCLEOTIDE SEQUENCE [LARGE SCALE GENOMIC DNA]</scope>
    <source>
        <strain evidence="10">No. 5 / NBRC 109023</strain>
    </source>
</reference>
<dbReference type="InterPro" id="IPR036864">
    <property type="entry name" value="Zn2-C6_fun-type_DNA-bd_sf"/>
</dbReference>
<keyword evidence="5" id="KW-0804">Transcription</keyword>
<dbReference type="InterPro" id="IPR001138">
    <property type="entry name" value="Zn2Cys6_DnaBD"/>
</dbReference>
<evidence type="ECO:0000256" key="4">
    <source>
        <dbReference type="ARBA" id="ARBA00023125"/>
    </source>
</evidence>
<evidence type="ECO:0000256" key="5">
    <source>
        <dbReference type="ARBA" id="ARBA00023163"/>
    </source>
</evidence>
<evidence type="ECO:0000256" key="7">
    <source>
        <dbReference type="SAM" id="MobiDB-lite"/>
    </source>
</evidence>
<gene>
    <name evidence="9" type="ORF">PVAR5_3974</name>
</gene>
<evidence type="ECO:0000313" key="9">
    <source>
        <dbReference type="EMBL" id="GAD95332.1"/>
    </source>
</evidence>
<evidence type="ECO:0000256" key="6">
    <source>
        <dbReference type="ARBA" id="ARBA00023242"/>
    </source>
</evidence>
<keyword evidence="4" id="KW-0238">DNA-binding</keyword>
<dbReference type="HOGENOM" id="CLU_488510_0_0_1"/>
<dbReference type="InterPro" id="IPR021858">
    <property type="entry name" value="Fun_TF"/>
</dbReference>
<dbReference type="PANTHER" id="PTHR36206:SF12">
    <property type="entry name" value="ASPERCRYPTIN BIOSYNTHESIS CLUSTER-SPECIFIC TRANSCRIPTION REGULATOR ATNN-RELATED"/>
    <property type="match status" value="1"/>
</dbReference>
<name>V5G374_BYSSN</name>
<keyword evidence="6" id="KW-0539">Nucleus</keyword>
<dbReference type="GO" id="GO:0000981">
    <property type="term" value="F:DNA-binding transcription factor activity, RNA polymerase II-specific"/>
    <property type="evidence" value="ECO:0007669"/>
    <property type="project" value="InterPro"/>
</dbReference>
<dbReference type="GO" id="GO:0008270">
    <property type="term" value="F:zinc ion binding"/>
    <property type="evidence" value="ECO:0007669"/>
    <property type="project" value="InterPro"/>
</dbReference>
<dbReference type="Pfam" id="PF00172">
    <property type="entry name" value="Zn_clus"/>
    <property type="match status" value="1"/>
</dbReference>
<dbReference type="Proteomes" id="UP000018001">
    <property type="component" value="Unassembled WGS sequence"/>
</dbReference>
<feature type="domain" description="Zn(2)-C6 fungal-type" evidence="8">
    <location>
        <begin position="59"/>
        <end position="90"/>
    </location>
</feature>
<dbReference type="AlphaFoldDB" id="V5G374"/>
<accession>V5G374</accession>
<keyword evidence="3" id="KW-0805">Transcription regulation</keyword>
<dbReference type="EMBL" id="BAUL01000122">
    <property type="protein sequence ID" value="GAD95332.1"/>
    <property type="molecule type" value="Genomic_DNA"/>
</dbReference>
<protein>
    <recommendedName>
        <fullName evidence="8">Zn(2)-C6 fungal-type domain-containing protein</fullName>
    </recommendedName>
</protein>
<keyword evidence="1" id="KW-0479">Metal-binding</keyword>
<sequence length="563" mass="62169">MEALDNQQLSTSPRSGSQSSASTPKRSRVVISQSKRGCMTCKYESFPAIVTRVRLTRHRTRRVKCDEQKPLCWRCIQAGRLCGGYNQGSKASSPLRPALKIGVSADSHTERLSYLAAHVLSLDSDDRPLATDGIWGRIFLQLLNQYECVKAAAAAFGAACESLLNNAIVEYPSSAWRYYGSALARLRSELNNETASPESLALASLILAGVEILNQHEQNAFAHFLGAVQILTKTNPNRRGAPSADILRTFRDELVNIDVLIGSYALSRTPTVVYLGFHEAVAGDDVLRKPELAIKAAMLCLHRSYQFIESADRLRYTYPSWKEERDPIMCNAQSDAVGQCCSILDALAALSTSLQAQISSTTSTQSDAETLADIYVMRAQLMATIIFLLCVHIPYETGYDEHLERFRSIVRDAAAAARLRRRTRSGAFKRFSMRPGIGNPLFIVGLKCRDPPLRALATRMLREQGREGPVDGQIMAAICARLAALEMESSVPSSPDAPLAACDVLETQRVHGYMVPPPRLDGKGRRVVDVVFMWPYPPLAQGLGHADYSGRDCWIYRSEPIQI</sequence>
<keyword evidence="2" id="KW-0862">Zinc</keyword>
<dbReference type="InParanoid" id="V5G374"/>
<proteinExistence type="predicted"/>
<dbReference type="SUPFAM" id="SSF57701">
    <property type="entry name" value="Zn2/Cys6 DNA-binding domain"/>
    <property type="match status" value="1"/>
</dbReference>
<dbReference type="PANTHER" id="PTHR36206">
    <property type="entry name" value="ASPERCRYPTIN BIOSYNTHESIS CLUSTER-SPECIFIC TRANSCRIPTION REGULATOR ATNN-RELATED"/>
    <property type="match status" value="1"/>
</dbReference>
<evidence type="ECO:0000256" key="3">
    <source>
        <dbReference type="ARBA" id="ARBA00023015"/>
    </source>
</evidence>
<dbReference type="Pfam" id="PF11951">
    <property type="entry name" value="Fungal_trans_2"/>
    <property type="match status" value="1"/>
</dbReference>